<comment type="caution">
    <text evidence="1">The sequence shown here is derived from an EMBL/GenBank/DDBJ whole genome shotgun (WGS) entry which is preliminary data.</text>
</comment>
<sequence>MKTWIKHFEWLRTKRTVGKPEGELKGELEVEWHQVSLLRGLFESAGGVIDTRQRKFCLELTTNDSFELFVNILDLELVIAEPVSFGSFDAAKMTEALCKSEMSEGKDVDAILGEQLLQYIPIGFSDRERRVLPAELVRDMRLSVVTGFRTEMASIYHQVPSLTGHDVDTLVLVCFSASLPDPDEGLKNWVVSGRADGFYRQTLESMLESRKPELTVLTMTALLWYQGFRSQGPEKYWAPIWGSFLWDFGRLLRDRSIENALLVLENMAVSIERTMGNNCHQVIGRYLHLAIPEEPQQPPHVLDGLSDVYWCARLRHGYNHEGAWEEARREWGSTPGIIDDGGWDLGNDAKE</sequence>
<organism evidence="1 2">
    <name type="scientific">Cercophora scortea</name>
    <dbReference type="NCBI Taxonomy" id="314031"/>
    <lineage>
        <taxon>Eukaryota</taxon>
        <taxon>Fungi</taxon>
        <taxon>Dikarya</taxon>
        <taxon>Ascomycota</taxon>
        <taxon>Pezizomycotina</taxon>
        <taxon>Sordariomycetes</taxon>
        <taxon>Sordariomycetidae</taxon>
        <taxon>Sordariales</taxon>
        <taxon>Lasiosphaeriaceae</taxon>
        <taxon>Cercophora</taxon>
    </lineage>
</organism>
<evidence type="ECO:0000313" key="1">
    <source>
        <dbReference type="EMBL" id="KAK3332653.1"/>
    </source>
</evidence>
<dbReference type="Proteomes" id="UP001286456">
    <property type="component" value="Unassembled WGS sequence"/>
</dbReference>
<dbReference type="AlphaFoldDB" id="A0AAE0IWQ3"/>
<reference evidence="1" key="2">
    <citation type="submission" date="2023-06" db="EMBL/GenBank/DDBJ databases">
        <authorList>
            <consortium name="Lawrence Berkeley National Laboratory"/>
            <person name="Haridas S."/>
            <person name="Hensen N."/>
            <person name="Bonometti L."/>
            <person name="Westerberg I."/>
            <person name="Brannstrom I.O."/>
            <person name="Guillou S."/>
            <person name="Cros-Aarteil S."/>
            <person name="Calhoun S."/>
            <person name="Kuo A."/>
            <person name="Mondo S."/>
            <person name="Pangilinan J."/>
            <person name="Riley R."/>
            <person name="Labutti K."/>
            <person name="Andreopoulos B."/>
            <person name="Lipzen A."/>
            <person name="Chen C."/>
            <person name="Yanf M."/>
            <person name="Daum C."/>
            <person name="Ng V."/>
            <person name="Clum A."/>
            <person name="Steindorff A."/>
            <person name="Ohm R."/>
            <person name="Martin F."/>
            <person name="Silar P."/>
            <person name="Natvig D."/>
            <person name="Lalanne C."/>
            <person name="Gautier V."/>
            <person name="Ament-Velasquez S.L."/>
            <person name="Kruys A."/>
            <person name="Hutchinson M.I."/>
            <person name="Powell A.J."/>
            <person name="Barry K."/>
            <person name="Miller A.N."/>
            <person name="Grigoriev I.V."/>
            <person name="Debuchy R."/>
            <person name="Gladieux P."/>
            <person name="Thoren M.H."/>
            <person name="Johannesson H."/>
        </authorList>
    </citation>
    <scope>NUCLEOTIDE SEQUENCE</scope>
    <source>
        <strain evidence="1">SMH4131-1</strain>
    </source>
</reference>
<accession>A0AAE0IWQ3</accession>
<proteinExistence type="predicted"/>
<dbReference type="EMBL" id="JAUEPO010000002">
    <property type="protein sequence ID" value="KAK3332653.1"/>
    <property type="molecule type" value="Genomic_DNA"/>
</dbReference>
<keyword evidence="2" id="KW-1185">Reference proteome</keyword>
<reference evidence="1" key="1">
    <citation type="journal article" date="2023" name="Mol. Phylogenet. Evol.">
        <title>Genome-scale phylogeny and comparative genomics of the fungal order Sordariales.</title>
        <authorList>
            <person name="Hensen N."/>
            <person name="Bonometti L."/>
            <person name="Westerberg I."/>
            <person name="Brannstrom I.O."/>
            <person name="Guillou S."/>
            <person name="Cros-Aarteil S."/>
            <person name="Calhoun S."/>
            <person name="Haridas S."/>
            <person name="Kuo A."/>
            <person name="Mondo S."/>
            <person name="Pangilinan J."/>
            <person name="Riley R."/>
            <person name="LaButti K."/>
            <person name="Andreopoulos B."/>
            <person name="Lipzen A."/>
            <person name="Chen C."/>
            <person name="Yan M."/>
            <person name="Daum C."/>
            <person name="Ng V."/>
            <person name="Clum A."/>
            <person name="Steindorff A."/>
            <person name="Ohm R.A."/>
            <person name="Martin F."/>
            <person name="Silar P."/>
            <person name="Natvig D.O."/>
            <person name="Lalanne C."/>
            <person name="Gautier V."/>
            <person name="Ament-Velasquez S.L."/>
            <person name="Kruys A."/>
            <person name="Hutchinson M.I."/>
            <person name="Powell A.J."/>
            <person name="Barry K."/>
            <person name="Miller A.N."/>
            <person name="Grigoriev I.V."/>
            <person name="Debuchy R."/>
            <person name="Gladieux P."/>
            <person name="Hiltunen Thoren M."/>
            <person name="Johannesson H."/>
        </authorList>
    </citation>
    <scope>NUCLEOTIDE SEQUENCE</scope>
    <source>
        <strain evidence="1">SMH4131-1</strain>
    </source>
</reference>
<gene>
    <name evidence="1" type="ORF">B0T19DRAFT_108320</name>
</gene>
<name>A0AAE0IWQ3_9PEZI</name>
<protein>
    <submittedName>
        <fullName evidence="1">Uncharacterized protein</fullName>
    </submittedName>
</protein>
<evidence type="ECO:0000313" key="2">
    <source>
        <dbReference type="Proteomes" id="UP001286456"/>
    </source>
</evidence>